<evidence type="ECO:0000313" key="1">
    <source>
        <dbReference type="EMBL" id="AIC11488.1"/>
    </source>
</evidence>
<dbReference type="EMBL" id="CP006696">
    <property type="protein sequence ID" value="AIC11488.1"/>
    <property type="molecule type" value="Genomic_DNA"/>
</dbReference>
<protein>
    <recommendedName>
        <fullName evidence="3">DUF1631 domain-containing protein</fullName>
    </recommendedName>
</protein>
<dbReference type="HOGENOM" id="CLU_2372061_0_0_6"/>
<dbReference type="KEGG" id="xfs:D934_09945"/>
<organism evidence="1 2">
    <name type="scientific">Xylella fastidiosa subsp. sandyi Ann-1</name>
    <dbReference type="NCBI Taxonomy" id="155920"/>
    <lineage>
        <taxon>Bacteria</taxon>
        <taxon>Pseudomonadati</taxon>
        <taxon>Pseudomonadota</taxon>
        <taxon>Gammaproteobacteria</taxon>
        <taxon>Lysobacterales</taxon>
        <taxon>Lysobacteraceae</taxon>
        <taxon>Xylella</taxon>
    </lineage>
</organism>
<gene>
    <name evidence="1" type="ORF">D934_09945</name>
</gene>
<name>A0A060H7F0_XYLFS</name>
<dbReference type="InterPro" id="IPR012434">
    <property type="entry name" value="DUF1631"/>
</dbReference>
<dbReference type="PATRIC" id="fig|155920.8.peg.2328"/>
<evidence type="ECO:0008006" key="3">
    <source>
        <dbReference type="Google" id="ProtNLM"/>
    </source>
</evidence>
<accession>A0A060H7F0</accession>
<sequence>MRKTPPVRGLLNALTDACDTNVGSTLVDLALMGKVEEIVKRLMSDFKHNFSIFLSLEQAFLEFLMQHRCQVGIVERRIAETQRRISFLEGNWTNI</sequence>
<dbReference type="Proteomes" id="UP000027215">
    <property type="component" value="Chromosome"/>
</dbReference>
<dbReference type="AlphaFoldDB" id="A0A060H7F0"/>
<reference evidence="1 2" key="1">
    <citation type="submission" date="2013-08" db="EMBL/GenBank/DDBJ databases">
        <authorList>
            <person name="Stouthamer R."/>
            <person name="Nunney L."/>
        </authorList>
    </citation>
    <scope>NUCLEOTIDE SEQUENCE [LARGE SCALE GENOMIC DNA]</scope>
    <source>
        <strain evidence="2">ann-1</strain>
    </source>
</reference>
<proteinExistence type="predicted"/>
<dbReference type="RefSeq" id="WP_020851082.1">
    <property type="nucleotide sequence ID" value="NZ_CP006696.1"/>
</dbReference>
<evidence type="ECO:0000313" key="2">
    <source>
        <dbReference type="Proteomes" id="UP000027215"/>
    </source>
</evidence>
<dbReference type="Pfam" id="PF07793">
    <property type="entry name" value="DUF1631"/>
    <property type="match status" value="1"/>
</dbReference>